<reference evidence="15 16" key="1">
    <citation type="journal article" date="2017" name="PLoS Biol.">
        <title>The sea cucumber genome provides insights into morphological evolution and visceral regeneration.</title>
        <authorList>
            <person name="Zhang X."/>
            <person name="Sun L."/>
            <person name="Yuan J."/>
            <person name="Sun Y."/>
            <person name="Gao Y."/>
            <person name="Zhang L."/>
            <person name="Li S."/>
            <person name="Dai H."/>
            <person name="Hamel J.F."/>
            <person name="Liu C."/>
            <person name="Yu Y."/>
            <person name="Liu S."/>
            <person name="Lin W."/>
            <person name="Guo K."/>
            <person name="Jin S."/>
            <person name="Xu P."/>
            <person name="Storey K.B."/>
            <person name="Huan P."/>
            <person name="Zhang T."/>
            <person name="Zhou Y."/>
            <person name="Zhang J."/>
            <person name="Lin C."/>
            <person name="Li X."/>
            <person name="Xing L."/>
            <person name="Huo D."/>
            <person name="Sun M."/>
            <person name="Wang L."/>
            <person name="Mercier A."/>
            <person name="Li F."/>
            <person name="Yang H."/>
            <person name="Xiang J."/>
        </authorList>
    </citation>
    <scope>NUCLEOTIDE SEQUENCE [LARGE SCALE GENOMIC DNA]</scope>
    <source>
        <strain evidence="15">Shaxun</strain>
        <tissue evidence="15">Muscle</tissue>
    </source>
</reference>
<keyword evidence="9" id="KW-0868">Chloride</keyword>
<dbReference type="AlphaFoldDB" id="A0A2G8JVX7"/>
<evidence type="ECO:0000313" key="15">
    <source>
        <dbReference type="EMBL" id="PIK39916.1"/>
    </source>
</evidence>
<dbReference type="SMART" id="SM00642">
    <property type="entry name" value="Aamy"/>
    <property type="match status" value="1"/>
</dbReference>
<dbReference type="InterPro" id="IPR006047">
    <property type="entry name" value="GH13_cat_dom"/>
</dbReference>
<dbReference type="SMART" id="SM00632">
    <property type="entry name" value="Aamy_C"/>
    <property type="match status" value="1"/>
</dbReference>
<dbReference type="STRING" id="307972.A0A2G8JVX7"/>
<protein>
    <recommendedName>
        <fullName evidence="5">alpha-amylase</fullName>
        <ecNumber evidence="5">3.2.1.1</ecNumber>
    </recommendedName>
</protein>
<dbReference type="Gene3D" id="3.20.20.80">
    <property type="entry name" value="Glycosidases"/>
    <property type="match status" value="2"/>
</dbReference>
<evidence type="ECO:0000256" key="1">
    <source>
        <dbReference type="ARBA" id="ARBA00000548"/>
    </source>
</evidence>
<dbReference type="GO" id="GO:0004556">
    <property type="term" value="F:alpha-amylase activity"/>
    <property type="evidence" value="ECO:0007669"/>
    <property type="project" value="UniProtKB-EC"/>
</dbReference>
<evidence type="ECO:0000259" key="13">
    <source>
        <dbReference type="SMART" id="SM00632"/>
    </source>
</evidence>
<keyword evidence="8" id="KW-0106">Calcium</keyword>
<dbReference type="InterPro" id="IPR013780">
    <property type="entry name" value="Glyco_hydro_b"/>
</dbReference>
<dbReference type="SUPFAM" id="SSF51011">
    <property type="entry name" value="Glycosyl hydrolase domain"/>
    <property type="match status" value="1"/>
</dbReference>
<dbReference type="EMBL" id="MRZV01001187">
    <property type="protein sequence ID" value="PIK39916.1"/>
    <property type="molecule type" value="Genomic_DNA"/>
</dbReference>
<keyword evidence="10" id="KW-0119">Carbohydrate metabolism</keyword>
<dbReference type="InterPro" id="IPR031319">
    <property type="entry name" value="A-amylase_C"/>
</dbReference>
<dbReference type="EC" id="3.2.1.1" evidence="5"/>
<evidence type="ECO:0000256" key="7">
    <source>
        <dbReference type="ARBA" id="ARBA00022801"/>
    </source>
</evidence>
<evidence type="ECO:0000256" key="11">
    <source>
        <dbReference type="ARBA" id="ARBA00023295"/>
    </source>
</evidence>
<dbReference type="OrthoDB" id="550577at2759"/>
<sequence length="479" mass="54634">MLEPRRVLVQLFEWKWTDVALECERFLGPKGYGGVQVSPPNEHAMIVDDAVTRPWWERYQPVSYNLESRSGTEDQFRDMIQRCNSADVRIYVDVVINHMAIKGDEERGTAGSFHHPKSFSFPAVPYSRQNFNTGKVLEQAIIIGVAGFRVDAAKHMWPDDLDVIYDQLNNLNSKYFQTGARPFIYQEVIDHGGECISATEYTPLGQVTEFKYGNKIADGIRGINHLRWFKTFGETWNMLPSNHALVFIDNHDSQRERDTNNIITYEEPRFYKIASAFMLAHPYGTTRVMSSFKYQGNRDVGPPSTGSDNVTLSPIFDVEGLCDHDNGWVCEHRWREIRNMVGFRNAVGDTPLKNWWDNGFNQIAFGRGNKGFLVINNEDTLLCETLQTGLPVGDYCDIISGDIRDGHCTGVVINVNKVGYATFVIEPDETPMVAIHIHSKAKREKKYNYQIGFFAELLDVKQQVSSLSMMSIHELGLYK</sequence>
<keyword evidence="6" id="KW-0479">Metal-binding</keyword>
<comment type="similarity">
    <text evidence="4 12">Belongs to the glycosyl hydrolase 13 family.</text>
</comment>
<dbReference type="GO" id="GO:0046872">
    <property type="term" value="F:metal ion binding"/>
    <property type="evidence" value="ECO:0007669"/>
    <property type="project" value="UniProtKB-KW"/>
</dbReference>
<dbReference type="Proteomes" id="UP000230750">
    <property type="component" value="Unassembled WGS sequence"/>
</dbReference>
<name>A0A2G8JVX7_STIJA</name>
<dbReference type="SUPFAM" id="SSF51445">
    <property type="entry name" value="(Trans)glycosidases"/>
    <property type="match status" value="1"/>
</dbReference>
<evidence type="ECO:0000256" key="2">
    <source>
        <dbReference type="ARBA" id="ARBA00001913"/>
    </source>
</evidence>
<evidence type="ECO:0000259" key="14">
    <source>
        <dbReference type="SMART" id="SM00642"/>
    </source>
</evidence>
<proteinExistence type="inferred from homology"/>
<dbReference type="Pfam" id="PF02806">
    <property type="entry name" value="Alpha-amylase_C"/>
    <property type="match status" value="1"/>
</dbReference>
<evidence type="ECO:0000256" key="8">
    <source>
        <dbReference type="ARBA" id="ARBA00022837"/>
    </source>
</evidence>
<comment type="cofactor">
    <cofactor evidence="2">
        <name>Ca(2+)</name>
        <dbReference type="ChEBI" id="CHEBI:29108"/>
    </cofactor>
</comment>
<feature type="domain" description="Glycosyl hydrolase family 13 catalytic" evidence="14">
    <location>
        <begin position="6"/>
        <end position="344"/>
    </location>
</feature>
<evidence type="ECO:0000256" key="6">
    <source>
        <dbReference type="ARBA" id="ARBA00022723"/>
    </source>
</evidence>
<comment type="catalytic activity">
    <reaction evidence="1">
        <text>Endohydrolysis of (1-&gt;4)-alpha-D-glucosidic linkages in polysaccharides containing three or more (1-&gt;4)-alpha-linked D-glucose units.</text>
        <dbReference type="EC" id="3.2.1.1"/>
    </reaction>
</comment>
<organism evidence="15 16">
    <name type="scientific">Stichopus japonicus</name>
    <name type="common">Sea cucumber</name>
    <dbReference type="NCBI Taxonomy" id="307972"/>
    <lineage>
        <taxon>Eukaryota</taxon>
        <taxon>Metazoa</taxon>
        <taxon>Echinodermata</taxon>
        <taxon>Eleutherozoa</taxon>
        <taxon>Echinozoa</taxon>
        <taxon>Holothuroidea</taxon>
        <taxon>Aspidochirotacea</taxon>
        <taxon>Aspidochirotida</taxon>
        <taxon>Stichopodidae</taxon>
        <taxon>Apostichopus</taxon>
    </lineage>
</organism>
<evidence type="ECO:0000256" key="9">
    <source>
        <dbReference type="ARBA" id="ARBA00023214"/>
    </source>
</evidence>
<dbReference type="PANTHER" id="PTHR43447">
    <property type="entry name" value="ALPHA-AMYLASE"/>
    <property type="match status" value="1"/>
</dbReference>
<dbReference type="Gene3D" id="2.60.40.1180">
    <property type="entry name" value="Golgi alpha-mannosidase II"/>
    <property type="match status" value="1"/>
</dbReference>
<gene>
    <name evidence="15" type="ORF">BSL78_23243</name>
</gene>
<comment type="cofactor">
    <cofactor evidence="3">
        <name>chloride</name>
        <dbReference type="ChEBI" id="CHEBI:17996"/>
    </cofactor>
</comment>
<keyword evidence="11" id="KW-0326">Glycosidase</keyword>
<dbReference type="GO" id="GO:0005975">
    <property type="term" value="P:carbohydrate metabolic process"/>
    <property type="evidence" value="ECO:0007669"/>
    <property type="project" value="InterPro"/>
</dbReference>
<evidence type="ECO:0000256" key="3">
    <source>
        <dbReference type="ARBA" id="ARBA00001923"/>
    </source>
</evidence>
<evidence type="ECO:0000256" key="10">
    <source>
        <dbReference type="ARBA" id="ARBA00023277"/>
    </source>
</evidence>
<dbReference type="PRINTS" id="PR00110">
    <property type="entry name" value="ALPHAAMYLASE"/>
</dbReference>
<evidence type="ECO:0000256" key="12">
    <source>
        <dbReference type="RuleBase" id="RU003615"/>
    </source>
</evidence>
<evidence type="ECO:0000256" key="5">
    <source>
        <dbReference type="ARBA" id="ARBA00012595"/>
    </source>
</evidence>
<evidence type="ECO:0000313" key="16">
    <source>
        <dbReference type="Proteomes" id="UP000230750"/>
    </source>
</evidence>
<comment type="caution">
    <text evidence="15">The sequence shown here is derived from an EMBL/GenBank/DDBJ whole genome shotgun (WGS) entry which is preliminary data.</text>
</comment>
<keyword evidence="7" id="KW-0378">Hydrolase</keyword>
<dbReference type="InterPro" id="IPR017853">
    <property type="entry name" value="GH"/>
</dbReference>
<dbReference type="InterPro" id="IPR006046">
    <property type="entry name" value="Alpha_amylase"/>
</dbReference>
<dbReference type="InterPro" id="IPR006048">
    <property type="entry name" value="A-amylase/branching_C"/>
</dbReference>
<keyword evidence="16" id="KW-1185">Reference proteome</keyword>
<feature type="domain" description="Alpha-amylase C-terminal" evidence="13">
    <location>
        <begin position="353"/>
        <end position="440"/>
    </location>
</feature>
<evidence type="ECO:0000256" key="4">
    <source>
        <dbReference type="ARBA" id="ARBA00008061"/>
    </source>
</evidence>
<accession>A0A2G8JVX7</accession>
<dbReference type="CDD" id="cd11317">
    <property type="entry name" value="AmyAc_bac_euk_AmyA"/>
    <property type="match status" value="1"/>
</dbReference>